<dbReference type="Proteomes" id="UP000293995">
    <property type="component" value="Chromosome"/>
</dbReference>
<dbReference type="OrthoDB" id="128089at2"/>
<keyword evidence="2" id="KW-1185">Reference proteome</keyword>
<name>A0A4P6EBH2_9MICO</name>
<organism evidence="1 2">
    <name type="scientific">Microbacterium protaetiae</name>
    <dbReference type="NCBI Taxonomy" id="2509458"/>
    <lineage>
        <taxon>Bacteria</taxon>
        <taxon>Bacillati</taxon>
        <taxon>Actinomycetota</taxon>
        <taxon>Actinomycetes</taxon>
        <taxon>Micrococcales</taxon>
        <taxon>Microbacteriaceae</taxon>
        <taxon>Microbacterium</taxon>
    </lineage>
</organism>
<dbReference type="EMBL" id="CP035494">
    <property type="protein sequence ID" value="QAY59540.1"/>
    <property type="molecule type" value="Genomic_DNA"/>
</dbReference>
<evidence type="ECO:0000313" key="2">
    <source>
        <dbReference type="Proteomes" id="UP000293995"/>
    </source>
</evidence>
<dbReference type="AlphaFoldDB" id="A0A4P6EBH2"/>
<accession>A0A4P6EBH2</accession>
<proteinExistence type="predicted"/>
<evidence type="ECO:0008006" key="3">
    <source>
        <dbReference type="Google" id="ProtNLM"/>
    </source>
</evidence>
<sequence>MRMQHPIRGTPRMGATGTREVDLIVERTNGSCVAIEVKLSDHATDRDVRHLLWLKDQLGDRLVDMMVVNTGPLAYRRDDGVAVVPLALLGP</sequence>
<dbReference type="RefSeq" id="WP_129387059.1">
    <property type="nucleotide sequence ID" value="NZ_CP035494.1"/>
</dbReference>
<dbReference type="KEGG" id="mprt:ET475_05775"/>
<reference evidence="1 2" key="1">
    <citation type="submission" date="2019-01" db="EMBL/GenBank/DDBJ databases">
        <title>Genome sequencing of strain DFW100M-13.</title>
        <authorList>
            <person name="Heo J."/>
            <person name="Kim S.-J."/>
            <person name="Kim J.-S."/>
            <person name="Hong S.-B."/>
            <person name="Kwon S.-W."/>
        </authorList>
    </citation>
    <scope>NUCLEOTIDE SEQUENCE [LARGE SCALE GENOMIC DNA]</scope>
    <source>
        <strain evidence="1 2">DFW100M-13</strain>
    </source>
</reference>
<evidence type="ECO:0000313" key="1">
    <source>
        <dbReference type="EMBL" id="QAY59540.1"/>
    </source>
</evidence>
<gene>
    <name evidence="1" type="ORF">ET475_05775</name>
</gene>
<protein>
    <recommendedName>
        <fullName evidence="3">DUF4143 domain-containing protein</fullName>
    </recommendedName>
</protein>